<sequence>MEMERAVQASRQRQHPFSVETLDCTDRSLRRWMAVHLRTLLVTDRINAMFGGVFFTTFAADTVTLLCQAARVITSTRVDAISYSFIAVTVGLFGVYSTLLPVPMVLALEESDGLSPLVHILSALTKRGIGESSDASDYKQRLLQFELACRHHSCALSGAGIFYFSRRNLVGIWTFVLTFLLIANELLNADGQK</sequence>
<feature type="transmembrane region" description="Helical" evidence="5">
    <location>
        <begin position="170"/>
        <end position="187"/>
    </location>
</feature>
<evidence type="ECO:0000256" key="3">
    <source>
        <dbReference type="ARBA" id="ARBA00022989"/>
    </source>
</evidence>
<dbReference type="Pfam" id="PF08395">
    <property type="entry name" value="7tm_7"/>
    <property type="match status" value="1"/>
</dbReference>
<gene>
    <name evidence="6" type="ORF">BV898_14720</name>
</gene>
<dbReference type="InterPro" id="IPR013604">
    <property type="entry name" value="7TM_chemorcpt"/>
</dbReference>
<evidence type="ECO:0000313" key="6">
    <source>
        <dbReference type="EMBL" id="OWA50195.1"/>
    </source>
</evidence>
<evidence type="ECO:0000256" key="4">
    <source>
        <dbReference type="ARBA" id="ARBA00023136"/>
    </source>
</evidence>
<comment type="subcellular location">
    <subcellularLocation>
        <location evidence="1">Membrane</location>
        <topology evidence="1">Multi-pass membrane protein</topology>
    </subcellularLocation>
</comment>
<dbReference type="GO" id="GO:0050909">
    <property type="term" value="P:sensory perception of taste"/>
    <property type="evidence" value="ECO:0007669"/>
    <property type="project" value="InterPro"/>
</dbReference>
<dbReference type="AlphaFoldDB" id="A0A9X6RJT4"/>
<protein>
    <submittedName>
        <fullName evidence="6">Uncharacterized protein</fullName>
    </submittedName>
</protein>
<organism evidence="6 7">
    <name type="scientific">Hypsibius exemplaris</name>
    <name type="common">Freshwater tardigrade</name>
    <dbReference type="NCBI Taxonomy" id="2072580"/>
    <lineage>
        <taxon>Eukaryota</taxon>
        <taxon>Metazoa</taxon>
        <taxon>Ecdysozoa</taxon>
        <taxon>Tardigrada</taxon>
        <taxon>Eutardigrada</taxon>
        <taxon>Parachela</taxon>
        <taxon>Hypsibioidea</taxon>
        <taxon>Hypsibiidae</taxon>
        <taxon>Hypsibius</taxon>
    </lineage>
</organism>
<feature type="transmembrane region" description="Helical" evidence="5">
    <location>
        <begin position="46"/>
        <end position="68"/>
    </location>
</feature>
<evidence type="ECO:0000256" key="5">
    <source>
        <dbReference type="SAM" id="Phobius"/>
    </source>
</evidence>
<accession>A0A9X6RJT4</accession>
<evidence type="ECO:0000313" key="7">
    <source>
        <dbReference type="Proteomes" id="UP000192578"/>
    </source>
</evidence>
<name>A0A9X6RJT4_HYPEX</name>
<reference evidence="7" key="1">
    <citation type="submission" date="2017-01" db="EMBL/GenBank/DDBJ databases">
        <title>Comparative genomics of anhydrobiosis in the tardigrade Hypsibius dujardini.</title>
        <authorList>
            <person name="Yoshida Y."/>
            <person name="Koutsovoulos G."/>
            <person name="Laetsch D."/>
            <person name="Stevens L."/>
            <person name="Kumar S."/>
            <person name="Horikawa D."/>
            <person name="Ishino K."/>
            <person name="Komine S."/>
            <person name="Tomita M."/>
            <person name="Blaxter M."/>
            <person name="Arakawa K."/>
        </authorList>
    </citation>
    <scope>NUCLEOTIDE SEQUENCE [LARGE SCALE GENOMIC DNA]</scope>
    <source>
        <strain evidence="7">Z151</strain>
    </source>
</reference>
<dbReference type="GO" id="GO:0016020">
    <property type="term" value="C:membrane"/>
    <property type="evidence" value="ECO:0007669"/>
    <property type="project" value="UniProtKB-SubCell"/>
</dbReference>
<evidence type="ECO:0000256" key="1">
    <source>
        <dbReference type="ARBA" id="ARBA00004141"/>
    </source>
</evidence>
<dbReference type="EMBL" id="MTYJ01000185">
    <property type="protein sequence ID" value="OWA50195.1"/>
    <property type="molecule type" value="Genomic_DNA"/>
</dbReference>
<keyword evidence="2 5" id="KW-0812">Transmembrane</keyword>
<evidence type="ECO:0000256" key="2">
    <source>
        <dbReference type="ARBA" id="ARBA00022692"/>
    </source>
</evidence>
<feature type="transmembrane region" description="Helical" evidence="5">
    <location>
        <begin position="80"/>
        <end position="99"/>
    </location>
</feature>
<keyword evidence="3 5" id="KW-1133">Transmembrane helix</keyword>
<keyword evidence="7" id="KW-1185">Reference proteome</keyword>
<keyword evidence="4 5" id="KW-0472">Membrane</keyword>
<comment type="caution">
    <text evidence="6">The sequence shown here is derived from an EMBL/GenBank/DDBJ whole genome shotgun (WGS) entry which is preliminary data.</text>
</comment>
<proteinExistence type="predicted"/>
<dbReference type="Proteomes" id="UP000192578">
    <property type="component" value="Unassembled WGS sequence"/>
</dbReference>